<reference evidence="2" key="1">
    <citation type="submission" date="2014-07" db="EMBL/GenBank/DDBJ databases">
        <authorList>
            <person name="Hornung V.Bastian."/>
        </authorList>
    </citation>
    <scope>NUCLEOTIDE SEQUENCE</scope>
    <source>
        <strain evidence="2">PCE-S</strain>
    </source>
</reference>
<proteinExistence type="predicted"/>
<keyword evidence="1" id="KW-0472">Membrane</keyword>
<dbReference type="RefSeq" id="WP_144677132.1">
    <property type="nucleotide sequence ID" value="NZ_LK996017.1"/>
</dbReference>
<name>A0A098BA68_DESHA</name>
<keyword evidence="1" id="KW-1133">Transmembrane helix</keyword>
<evidence type="ECO:0000313" key="2">
    <source>
        <dbReference type="EMBL" id="CDX04766.1"/>
    </source>
</evidence>
<organism evidence="2">
    <name type="scientific">Desulfitobacterium hafniense</name>
    <name type="common">Desulfitobacterium frappieri</name>
    <dbReference type="NCBI Taxonomy" id="49338"/>
    <lineage>
        <taxon>Bacteria</taxon>
        <taxon>Bacillati</taxon>
        <taxon>Bacillota</taxon>
        <taxon>Clostridia</taxon>
        <taxon>Eubacteriales</taxon>
        <taxon>Desulfitobacteriaceae</taxon>
        <taxon>Desulfitobacterium</taxon>
    </lineage>
</organism>
<feature type="transmembrane region" description="Helical" evidence="1">
    <location>
        <begin position="7"/>
        <end position="29"/>
    </location>
</feature>
<dbReference type="PATRIC" id="fig|49338.4.peg.5247"/>
<feature type="transmembrane region" description="Helical" evidence="1">
    <location>
        <begin position="35"/>
        <end position="59"/>
    </location>
</feature>
<evidence type="ECO:0000256" key="1">
    <source>
        <dbReference type="SAM" id="Phobius"/>
    </source>
</evidence>
<gene>
    <name evidence="2" type="ORF">DPCES_4880</name>
</gene>
<keyword evidence="1" id="KW-0812">Transmembrane</keyword>
<protein>
    <submittedName>
        <fullName evidence="2">Uncharacterized protein</fullName>
    </submittedName>
</protein>
<dbReference type="AlphaFoldDB" id="A0A098BA68"/>
<dbReference type="EMBL" id="LK996017">
    <property type="protein sequence ID" value="CDX04766.1"/>
    <property type="molecule type" value="Genomic_DNA"/>
</dbReference>
<sequence>MNKKVRHYSAVILMGVVLGIVIAILKNYVGLDIDIIPLLLYLYVILVISGVTFYLYIAVYTKNMNLVGRYVQRKRDHPYYALLISLVEKDYQEAEIQLERLSSFYKQAKIALTATLQIEKNLLREAEATAQEIKNSNIRYHNLALIALLHGNLEEFETYKVRIKHKHLHYALEAEAAFRKQDYKKADELAELAMASTGGLQKWVYEKSLEKQKGNTQRRSYF</sequence>
<accession>A0A098BA68</accession>